<gene>
    <name evidence="1" type="ORF">A4A49_58195</name>
</gene>
<evidence type="ECO:0008006" key="3">
    <source>
        <dbReference type="Google" id="ProtNLM"/>
    </source>
</evidence>
<dbReference type="Proteomes" id="UP000187609">
    <property type="component" value="Unassembled WGS sequence"/>
</dbReference>
<organism evidence="1 2">
    <name type="scientific">Nicotiana attenuata</name>
    <name type="common">Coyote tobacco</name>
    <dbReference type="NCBI Taxonomy" id="49451"/>
    <lineage>
        <taxon>Eukaryota</taxon>
        <taxon>Viridiplantae</taxon>
        <taxon>Streptophyta</taxon>
        <taxon>Embryophyta</taxon>
        <taxon>Tracheophyta</taxon>
        <taxon>Spermatophyta</taxon>
        <taxon>Magnoliopsida</taxon>
        <taxon>eudicotyledons</taxon>
        <taxon>Gunneridae</taxon>
        <taxon>Pentapetalae</taxon>
        <taxon>asterids</taxon>
        <taxon>lamiids</taxon>
        <taxon>Solanales</taxon>
        <taxon>Solanaceae</taxon>
        <taxon>Nicotianoideae</taxon>
        <taxon>Nicotianeae</taxon>
        <taxon>Nicotiana</taxon>
    </lineage>
</organism>
<dbReference type="Gramene" id="OIT40289">
    <property type="protein sequence ID" value="OIT40289"/>
    <property type="gene ID" value="A4A49_58195"/>
</dbReference>
<dbReference type="STRING" id="49451.A0A314LGY3"/>
<proteinExistence type="predicted"/>
<evidence type="ECO:0000313" key="1">
    <source>
        <dbReference type="EMBL" id="OIT40289.1"/>
    </source>
</evidence>
<protein>
    <recommendedName>
        <fullName evidence="3">Mitochondrial protein</fullName>
    </recommendedName>
</protein>
<name>A0A314LGY3_NICAT</name>
<sequence>SAIDSSTVNPVERPKRTTKPPIWLKDYVVPGKGPHSSANCLYPIADVVAYNGLSAQYQSFVSKFSLETEPQSYAEATKDPRWIDAMKAEIQTLEDNKTWKVVPLPHGKRAIGCR</sequence>
<reference evidence="1" key="1">
    <citation type="submission" date="2016-11" db="EMBL/GenBank/DDBJ databases">
        <title>The genome of Nicotiana attenuata.</title>
        <authorList>
            <person name="Xu S."/>
            <person name="Brockmoeller T."/>
            <person name="Gaquerel E."/>
            <person name="Navarro A."/>
            <person name="Kuhl H."/>
            <person name="Gase K."/>
            <person name="Ling Z."/>
            <person name="Zhou W."/>
            <person name="Kreitzer C."/>
            <person name="Stanke M."/>
            <person name="Tang H."/>
            <person name="Lyons E."/>
            <person name="Pandey P."/>
            <person name="Pandey S.P."/>
            <person name="Timmermann B."/>
            <person name="Baldwin I.T."/>
        </authorList>
    </citation>
    <scope>NUCLEOTIDE SEQUENCE [LARGE SCALE GENOMIC DNA]</scope>
    <source>
        <strain evidence="1">UT</strain>
    </source>
</reference>
<comment type="caution">
    <text evidence="1">The sequence shown here is derived from an EMBL/GenBank/DDBJ whole genome shotgun (WGS) entry which is preliminary data.</text>
</comment>
<feature type="non-terminal residue" evidence="1">
    <location>
        <position position="1"/>
    </location>
</feature>
<accession>A0A314LGY3</accession>
<keyword evidence="2" id="KW-1185">Reference proteome</keyword>
<evidence type="ECO:0000313" key="2">
    <source>
        <dbReference type="Proteomes" id="UP000187609"/>
    </source>
</evidence>
<dbReference type="AlphaFoldDB" id="A0A314LGY3"/>
<feature type="non-terminal residue" evidence="1">
    <location>
        <position position="114"/>
    </location>
</feature>
<dbReference type="EMBL" id="MJEQ01000036">
    <property type="protein sequence ID" value="OIT40289.1"/>
    <property type="molecule type" value="Genomic_DNA"/>
</dbReference>